<organism evidence="2 3">
    <name type="scientific">Hyaloscypha bicolor E</name>
    <dbReference type="NCBI Taxonomy" id="1095630"/>
    <lineage>
        <taxon>Eukaryota</taxon>
        <taxon>Fungi</taxon>
        <taxon>Dikarya</taxon>
        <taxon>Ascomycota</taxon>
        <taxon>Pezizomycotina</taxon>
        <taxon>Leotiomycetes</taxon>
        <taxon>Helotiales</taxon>
        <taxon>Hyaloscyphaceae</taxon>
        <taxon>Hyaloscypha</taxon>
        <taxon>Hyaloscypha bicolor</taxon>
    </lineage>
</organism>
<dbReference type="PANTHER" id="PTHR33112:SF16">
    <property type="entry name" value="HETEROKARYON INCOMPATIBILITY DOMAIN-CONTAINING PROTEIN"/>
    <property type="match status" value="1"/>
</dbReference>
<reference evidence="2 3" key="1">
    <citation type="submission" date="2016-04" db="EMBL/GenBank/DDBJ databases">
        <title>A degradative enzymes factory behind the ericoid mycorrhizal symbiosis.</title>
        <authorList>
            <consortium name="DOE Joint Genome Institute"/>
            <person name="Martino E."/>
            <person name="Morin E."/>
            <person name="Grelet G."/>
            <person name="Kuo A."/>
            <person name="Kohler A."/>
            <person name="Daghino S."/>
            <person name="Barry K."/>
            <person name="Choi C."/>
            <person name="Cichocki N."/>
            <person name="Clum A."/>
            <person name="Copeland A."/>
            <person name="Hainaut M."/>
            <person name="Haridas S."/>
            <person name="Labutti K."/>
            <person name="Lindquist E."/>
            <person name="Lipzen A."/>
            <person name="Khouja H.-R."/>
            <person name="Murat C."/>
            <person name="Ohm R."/>
            <person name="Olson A."/>
            <person name="Spatafora J."/>
            <person name="Veneault-Fourrey C."/>
            <person name="Henrissat B."/>
            <person name="Grigoriev I."/>
            <person name="Martin F."/>
            <person name="Perotto S."/>
        </authorList>
    </citation>
    <scope>NUCLEOTIDE SEQUENCE [LARGE SCALE GENOMIC DNA]</scope>
    <source>
        <strain evidence="2 3">E</strain>
    </source>
</reference>
<dbReference type="EMBL" id="KZ613785">
    <property type="protein sequence ID" value="PMD62166.1"/>
    <property type="molecule type" value="Genomic_DNA"/>
</dbReference>
<evidence type="ECO:0000259" key="1">
    <source>
        <dbReference type="Pfam" id="PF06985"/>
    </source>
</evidence>
<dbReference type="PANTHER" id="PTHR33112">
    <property type="entry name" value="DOMAIN PROTEIN, PUTATIVE-RELATED"/>
    <property type="match status" value="1"/>
</dbReference>
<dbReference type="AlphaFoldDB" id="A0A2J6TGK1"/>
<dbReference type="Pfam" id="PF06985">
    <property type="entry name" value="HET"/>
    <property type="match status" value="1"/>
</dbReference>
<accession>A0A2J6TGK1</accession>
<evidence type="ECO:0000313" key="3">
    <source>
        <dbReference type="Proteomes" id="UP000235371"/>
    </source>
</evidence>
<dbReference type="InParanoid" id="A0A2J6TGK1"/>
<feature type="domain" description="Heterokaryon incompatibility" evidence="1">
    <location>
        <begin position="8"/>
        <end position="133"/>
    </location>
</feature>
<dbReference type="InterPro" id="IPR010730">
    <property type="entry name" value="HET"/>
</dbReference>
<gene>
    <name evidence="2" type="ORF">K444DRAFT_719073</name>
</gene>
<sequence>MSRGIALASMPAMFRDAVIVAHRLGFSYLWIDSLCILQDCPDDWDRESGAMGEIYRRAAITIAAASAPNSHTGLLSVPPQASKELDPPCQLKLHANSDSRDTVSLTRVDWREEDLFFCLFDAPLAKRSWTLQERLLSHRTLYFGKRQIYWECQGGHHAADGEQDSPVIESFFVNFLSLTTLWATSNYIVAHSEARGDDIYNLWHSVLSLYCDNRELTFEKDKFPALSGLASYIHQLTNDIYLAGLWRNDLHLGLLWKSWSKTRPTKAFRAPSWSWASCEGEIHFARPFYRRVATLDDAEFITCDIGLVQQNPFGEVKSGRLRVKGRTQSLFRSERQYDKSVPLAGLYYFDLSQVIMITIGAQLSSNCLKMLVIAY</sequence>
<dbReference type="RefSeq" id="XP_024739070.1">
    <property type="nucleotide sequence ID" value="XM_024888444.1"/>
</dbReference>
<proteinExistence type="predicted"/>
<name>A0A2J6TGK1_9HELO</name>
<dbReference type="GeneID" id="36596520"/>
<dbReference type="Proteomes" id="UP000235371">
    <property type="component" value="Unassembled WGS sequence"/>
</dbReference>
<keyword evidence="3" id="KW-1185">Reference proteome</keyword>
<dbReference type="OrthoDB" id="5125733at2759"/>
<evidence type="ECO:0000313" key="2">
    <source>
        <dbReference type="EMBL" id="PMD62166.1"/>
    </source>
</evidence>
<protein>
    <submittedName>
        <fullName evidence="2">HET-domain-containing protein</fullName>
    </submittedName>
</protein>
<dbReference type="STRING" id="1095630.A0A2J6TGK1"/>